<keyword evidence="10 13" id="KW-0594">Phospholipid biosynthesis</keyword>
<feature type="active site" evidence="13">
    <location>
        <position position="421"/>
    </location>
</feature>
<organism evidence="16 17">
    <name type="scientific">Holtiella tumoricola</name>
    <dbReference type="NCBI Taxonomy" id="3018743"/>
    <lineage>
        <taxon>Bacteria</taxon>
        <taxon>Bacillati</taxon>
        <taxon>Bacillota</taxon>
        <taxon>Clostridia</taxon>
        <taxon>Lachnospirales</taxon>
        <taxon>Cellulosilyticaceae</taxon>
        <taxon>Holtiella</taxon>
    </lineage>
</organism>
<dbReference type="HAMAP" id="MF_01916">
    <property type="entry name" value="Cardiolipin_synth_Cls"/>
    <property type="match status" value="1"/>
</dbReference>
<dbReference type="PANTHER" id="PTHR21248">
    <property type="entry name" value="CARDIOLIPIN SYNTHASE"/>
    <property type="match status" value="1"/>
</dbReference>
<dbReference type="PANTHER" id="PTHR21248:SF22">
    <property type="entry name" value="PHOSPHOLIPASE D"/>
    <property type="match status" value="1"/>
</dbReference>
<keyword evidence="7 13" id="KW-1133">Transmembrane helix</keyword>
<name>A0AA42J2Q7_9FIRM</name>
<dbReference type="Proteomes" id="UP001169242">
    <property type="component" value="Unassembled WGS sequence"/>
</dbReference>
<dbReference type="PROSITE" id="PS50035">
    <property type="entry name" value="PLD"/>
    <property type="match status" value="2"/>
</dbReference>
<keyword evidence="6" id="KW-0677">Repeat</keyword>
<proteinExistence type="inferred from homology"/>
<keyword evidence="2 13" id="KW-1003">Cell membrane</keyword>
<dbReference type="GO" id="GO:0008808">
    <property type="term" value="F:cardiolipin synthase activity"/>
    <property type="evidence" value="ECO:0007669"/>
    <property type="project" value="UniProtKB-UniRule"/>
</dbReference>
<accession>A0AA42J2Q7</accession>
<evidence type="ECO:0000256" key="9">
    <source>
        <dbReference type="ARBA" id="ARBA00023136"/>
    </source>
</evidence>
<evidence type="ECO:0000256" key="7">
    <source>
        <dbReference type="ARBA" id="ARBA00022989"/>
    </source>
</evidence>
<evidence type="ECO:0000256" key="1">
    <source>
        <dbReference type="ARBA" id="ARBA00004651"/>
    </source>
</evidence>
<dbReference type="SMART" id="SM00155">
    <property type="entry name" value="PLDc"/>
    <property type="match status" value="2"/>
</dbReference>
<comment type="function">
    <text evidence="12 13">Catalyzes the reversible phosphatidyl group transfer from one phosphatidylglycerol molecule to another to form cardiolipin (CL) (diphosphatidylglycerol) and glycerol.</text>
</comment>
<dbReference type="AlphaFoldDB" id="A0AA42J2Q7"/>
<comment type="catalytic activity">
    <reaction evidence="13">
        <text>2 a 1,2-diacyl-sn-glycero-3-phospho-(1'-sn-glycerol) = a cardiolipin + glycerol</text>
        <dbReference type="Rhea" id="RHEA:31451"/>
        <dbReference type="ChEBI" id="CHEBI:17754"/>
        <dbReference type="ChEBI" id="CHEBI:62237"/>
        <dbReference type="ChEBI" id="CHEBI:64716"/>
    </reaction>
</comment>
<keyword evidence="4 13" id="KW-0808">Transferase</keyword>
<reference evidence="16" key="1">
    <citation type="journal article" date="2023" name="Int. J. Syst. Evol. Microbiol.">
        <title>&lt;i&gt;Holtiella tumoricola&lt;/i&gt; gen. nov. sp. nov., isolated from a human clinical sample.</title>
        <authorList>
            <person name="Allen-Vercoe E."/>
            <person name="Daigneault M.C."/>
            <person name="Vancuren S.J."/>
            <person name="Cochrane K."/>
            <person name="O'Neal L.L."/>
            <person name="Sankaranarayanan K."/>
            <person name="Lawson P.A."/>
        </authorList>
    </citation>
    <scope>NUCLEOTIDE SEQUENCE</scope>
    <source>
        <strain evidence="16">CC70A</strain>
    </source>
</reference>
<keyword evidence="11 13" id="KW-1208">Phospholipid metabolism</keyword>
<feature type="active site" evidence="13">
    <location>
        <position position="236"/>
    </location>
</feature>
<protein>
    <recommendedName>
        <fullName evidence="13 14">Cardiolipin synthase</fullName>
        <shortName evidence="13">CL synthase</shortName>
        <ecNumber evidence="13 14">2.7.8.-</ecNumber>
    </recommendedName>
</protein>
<feature type="transmembrane region" description="Helical" evidence="13">
    <location>
        <begin position="12"/>
        <end position="36"/>
    </location>
</feature>
<evidence type="ECO:0000256" key="12">
    <source>
        <dbReference type="ARBA" id="ARBA00057569"/>
    </source>
</evidence>
<dbReference type="Pfam" id="PF13396">
    <property type="entry name" value="PLDc_N"/>
    <property type="match status" value="1"/>
</dbReference>
<dbReference type="InterPro" id="IPR001736">
    <property type="entry name" value="PLipase_D/transphosphatidylase"/>
</dbReference>
<evidence type="ECO:0000256" key="11">
    <source>
        <dbReference type="ARBA" id="ARBA00023264"/>
    </source>
</evidence>
<dbReference type="SUPFAM" id="SSF56024">
    <property type="entry name" value="Phospholipase D/nuclease"/>
    <property type="match status" value="2"/>
</dbReference>
<evidence type="ECO:0000259" key="15">
    <source>
        <dbReference type="PROSITE" id="PS50035"/>
    </source>
</evidence>
<sequence length="496" mass="57022">MINILVFILQKGGIIMLIFFLILSLFINLSLIGYMIFIEHKDVTATWAWLMVLLFLPFIGFFLYLFFGQSMKKRKMFNKKEESDRYMHLLHSEIYKDSCSHCTHNNCSSCYDYNLLHFLLIGHESVYTCDNAIEIFTDGHAKFNALFEDIKSATQYVHLEYYIIHNDKLGMAFKDLLIKKASEGVEVSLLYDGMGCLKTPSSYFKELKEAGINLTCFAPPFTPWLNLHFNYRNHRKLCIIDDKVAYLGGFNVGDEYLGKSKCMGYWRDTHLKIVGSGALLCNLQFLLDWRFASHESHCLDHYKLPNLSPLCHATGAIIQLVSSGPDSKYPTIRNGYIKMINEAKSSIWIQTPYFIPDEALLTALKLASLSGLDVRIMIPNKPDHMFVYWATYSYIGELISCGARAYTYEKGFLHSKTIVIDQTLSCVGTANFDMRSLKLNFEMNAFIYDKSSAIQLSEAFEKDLLDCKDLTLEIYDARPLFIKFKESISRLFSPIL</sequence>
<evidence type="ECO:0000256" key="4">
    <source>
        <dbReference type="ARBA" id="ARBA00022679"/>
    </source>
</evidence>
<evidence type="ECO:0000256" key="8">
    <source>
        <dbReference type="ARBA" id="ARBA00023098"/>
    </source>
</evidence>
<evidence type="ECO:0000256" key="3">
    <source>
        <dbReference type="ARBA" id="ARBA00022516"/>
    </source>
</evidence>
<dbReference type="EMBL" id="JAQIFT010000062">
    <property type="protein sequence ID" value="MDA3733381.1"/>
    <property type="molecule type" value="Genomic_DNA"/>
</dbReference>
<comment type="subcellular location">
    <subcellularLocation>
        <location evidence="1 13">Cell membrane</location>
        <topology evidence="1 13">Multi-pass membrane protein</topology>
    </subcellularLocation>
</comment>
<dbReference type="InterPro" id="IPR025202">
    <property type="entry name" value="PLD-like_dom"/>
</dbReference>
<dbReference type="GO" id="GO:0005886">
    <property type="term" value="C:plasma membrane"/>
    <property type="evidence" value="ECO:0007669"/>
    <property type="project" value="UniProtKB-SubCell"/>
</dbReference>
<gene>
    <name evidence="16" type="primary">cls</name>
    <name evidence="16" type="ORF">PBV87_18035</name>
</gene>
<dbReference type="FunFam" id="3.30.870.10:FF:000021">
    <property type="entry name" value="Cardiolipin synthase"/>
    <property type="match status" value="1"/>
</dbReference>
<dbReference type="InterPro" id="IPR022924">
    <property type="entry name" value="Cardiolipin_synthase"/>
</dbReference>
<dbReference type="CDD" id="cd09112">
    <property type="entry name" value="PLDc_CLS_2"/>
    <property type="match status" value="1"/>
</dbReference>
<evidence type="ECO:0000313" key="16">
    <source>
        <dbReference type="EMBL" id="MDA3733381.1"/>
    </source>
</evidence>
<dbReference type="NCBIfam" id="TIGR04265">
    <property type="entry name" value="bac_cardiolipin"/>
    <property type="match status" value="1"/>
</dbReference>
<evidence type="ECO:0000256" key="10">
    <source>
        <dbReference type="ARBA" id="ARBA00023209"/>
    </source>
</evidence>
<feature type="transmembrane region" description="Helical" evidence="13">
    <location>
        <begin position="48"/>
        <end position="67"/>
    </location>
</feature>
<dbReference type="FunFam" id="3.30.870.10:FF:000014">
    <property type="entry name" value="Cardiolipin synthase"/>
    <property type="match status" value="1"/>
</dbReference>
<dbReference type="GO" id="GO:0032049">
    <property type="term" value="P:cardiolipin biosynthetic process"/>
    <property type="evidence" value="ECO:0007669"/>
    <property type="project" value="UniProtKB-UniRule"/>
</dbReference>
<dbReference type="Pfam" id="PF13091">
    <property type="entry name" value="PLDc_2"/>
    <property type="match status" value="2"/>
</dbReference>
<keyword evidence="5 13" id="KW-0812">Transmembrane</keyword>
<comment type="similarity">
    <text evidence="13">Belongs to the phospholipase D family. Cardiolipin synthase subfamily.</text>
</comment>
<dbReference type="InterPro" id="IPR027379">
    <property type="entry name" value="CLS_N"/>
</dbReference>
<evidence type="ECO:0000256" key="5">
    <source>
        <dbReference type="ARBA" id="ARBA00022692"/>
    </source>
</evidence>
<feature type="active site" evidence="13">
    <location>
        <position position="414"/>
    </location>
</feature>
<keyword evidence="8 13" id="KW-0443">Lipid metabolism</keyword>
<dbReference type="RefSeq" id="WP_271013224.1">
    <property type="nucleotide sequence ID" value="NZ_JAQIFT010000062.1"/>
</dbReference>
<feature type="domain" description="PLD phosphodiesterase" evidence="15">
    <location>
        <begin position="229"/>
        <end position="256"/>
    </location>
</feature>
<keyword evidence="9 13" id="KW-0472">Membrane</keyword>
<evidence type="ECO:0000256" key="13">
    <source>
        <dbReference type="HAMAP-Rule" id="MF_01916"/>
    </source>
</evidence>
<dbReference type="Gene3D" id="3.30.870.10">
    <property type="entry name" value="Endonuclease Chain A"/>
    <property type="match status" value="2"/>
</dbReference>
<dbReference type="CDD" id="cd09110">
    <property type="entry name" value="PLDc_CLS_1"/>
    <property type="match status" value="1"/>
</dbReference>
<evidence type="ECO:0000256" key="6">
    <source>
        <dbReference type="ARBA" id="ARBA00022737"/>
    </source>
</evidence>
<evidence type="ECO:0000256" key="2">
    <source>
        <dbReference type="ARBA" id="ARBA00022475"/>
    </source>
</evidence>
<feature type="active site" evidence="13">
    <location>
        <position position="416"/>
    </location>
</feature>
<dbReference type="InterPro" id="IPR030874">
    <property type="entry name" value="Cardiolipin_synth_Firmi"/>
</dbReference>
<keyword evidence="3 13" id="KW-0444">Lipid biosynthesis</keyword>
<comment type="caution">
    <text evidence="16">The sequence shown here is derived from an EMBL/GenBank/DDBJ whole genome shotgun (WGS) entry which is preliminary data.</text>
</comment>
<keyword evidence="17" id="KW-1185">Reference proteome</keyword>
<feature type="active site" evidence="13">
    <location>
        <position position="241"/>
    </location>
</feature>
<feature type="active site" evidence="13">
    <location>
        <position position="234"/>
    </location>
</feature>
<evidence type="ECO:0000313" key="17">
    <source>
        <dbReference type="Proteomes" id="UP001169242"/>
    </source>
</evidence>
<dbReference type="EC" id="2.7.8.-" evidence="13 14"/>
<evidence type="ECO:0000256" key="14">
    <source>
        <dbReference type="NCBIfam" id="TIGR04265"/>
    </source>
</evidence>
<feature type="domain" description="PLD phosphodiesterase" evidence="15">
    <location>
        <begin position="409"/>
        <end position="436"/>
    </location>
</feature>